<evidence type="ECO:0000256" key="1">
    <source>
        <dbReference type="PIRSR" id="PIRSR600101-1"/>
    </source>
</evidence>
<feature type="active site" description="Nucleophile" evidence="1">
    <location>
        <position position="374"/>
    </location>
</feature>
<keyword evidence="3" id="KW-0808">Transferase</keyword>
<feature type="chain" id="PRO_5042216870" description="Glutathione hydrolase" evidence="4">
    <location>
        <begin position="21"/>
        <end position="570"/>
    </location>
</feature>
<dbReference type="EC" id="3.4.19.13" evidence="3"/>
<keyword evidence="4" id="KW-0732">Signal</keyword>
<keyword evidence="3" id="KW-0378">Hydrolase</keyword>
<dbReference type="PRINTS" id="PR01210">
    <property type="entry name" value="GGTRANSPTASE"/>
</dbReference>
<proteinExistence type="predicted"/>
<comment type="pathway">
    <text evidence="3">Sulfur metabolism; glutathione metabolism.</text>
</comment>
<feature type="binding site" evidence="2">
    <location>
        <position position="415"/>
    </location>
    <ligand>
        <name>L-glutamate</name>
        <dbReference type="ChEBI" id="CHEBI:29985"/>
    </ligand>
</feature>
<comment type="function">
    <text evidence="3">Cleaves the gamma-glutamyl peptide bond of glutathione and glutathione conjugates.</text>
</comment>
<sequence>MMFDRRVLLAVLNLLAAADAVTNYQAQGKHGAVVSEVAECSDIGLSMLKKGGTAADAMIATSLCVGTIAAYHSGIGGGGFMIIRSQKKDGPGYEMIDFRETMPAAGNETMYLANATSQLYGGLSAGVPGELRGWEALHKAHGKLPWKSLFEPAIKLALDGYNVNADLAAAINPTSYPFLVSDPLWAETYAPHGTPLVENQRAKRKRYAKTLEKIANHGADAFYTGAIAERTAAAAQQSGGIMTTADLANYTVINRVPANITYRGKYRIFSTVAPSSGSIVLSILKTFEGYNGSAQLTDPAINDTTHELIQATRFGYAVRQNFGDPAFTANVTTIEQESLTEQAAELFRSKIDNITHPINYYGLTEFTSLEEHGTSHLAVADQYGNAISLTTTVNFFWGSRVMTEDGIILNDEMDDFSSPGSVNGFGFPASPINFVRPFKRPQSSISSSIVEDLDSREFVMATGSAGGSRIITATLQHLYHHLDQGYDALQCTHASRWHDQLTGLTYFELPYPNLGLPGFSNATIANLVARGYNATYEDSTGSTAHVIVKKDGVFQAANDPRKSAGGPAAY</sequence>
<evidence type="ECO:0000256" key="4">
    <source>
        <dbReference type="SAM" id="SignalP"/>
    </source>
</evidence>
<dbReference type="InterPro" id="IPR029055">
    <property type="entry name" value="Ntn_hydrolases_N"/>
</dbReference>
<dbReference type="PANTHER" id="PTHR11686:SF62">
    <property type="entry name" value="GLUTATHIONE HYDROLASE"/>
    <property type="match status" value="1"/>
</dbReference>
<protein>
    <recommendedName>
        <fullName evidence="3">Glutathione hydrolase</fullName>
        <ecNumber evidence="3">2.3.2.2</ecNumber>
        <ecNumber evidence="3">3.4.19.13</ecNumber>
    </recommendedName>
    <alternativeName>
        <fullName evidence="3">Gamma-glutamyltransferase</fullName>
    </alternativeName>
    <alternativeName>
        <fullName evidence="3">Gamma-glutamyltranspeptidase</fullName>
    </alternativeName>
</protein>
<dbReference type="InterPro" id="IPR043137">
    <property type="entry name" value="GGT_ssub_C"/>
</dbReference>
<feature type="binding site" evidence="2">
    <location>
        <begin position="392"/>
        <end position="394"/>
    </location>
    <ligand>
        <name>L-glutamate</name>
        <dbReference type="ChEBI" id="CHEBI:29985"/>
    </ligand>
</feature>
<dbReference type="EMBL" id="CAVNYO010000421">
    <property type="protein sequence ID" value="CAK5278128.1"/>
    <property type="molecule type" value="Genomic_DNA"/>
</dbReference>
<feature type="binding site" evidence="2">
    <location>
        <begin position="443"/>
        <end position="444"/>
    </location>
    <ligand>
        <name>L-glutamate</name>
        <dbReference type="ChEBI" id="CHEBI:29985"/>
    </ligand>
</feature>
<feature type="binding site" evidence="2">
    <location>
        <position position="467"/>
    </location>
    <ligand>
        <name>L-glutamate</name>
        <dbReference type="ChEBI" id="CHEBI:29985"/>
    </ligand>
</feature>
<comment type="catalytic activity">
    <reaction evidence="3">
        <text>an N-terminal (5-L-glutamyl)-[peptide] + an alpha-amino acid = 5-L-glutamyl amino acid + an N-terminal L-alpha-aminoacyl-[peptide]</text>
        <dbReference type="Rhea" id="RHEA:23904"/>
        <dbReference type="Rhea" id="RHEA-COMP:9780"/>
        <dbReference type="Rhea" id="RHEA-COMP:9795"/>
        <dbReference type="ChEBI" id="CHEBI:77644"/>
        <dbReference type="ChEBI" id="CHEBI:78597"/>
        <dbReference type="ChEBI" id="CHEBI:78599"/>
        <dbReference type="ChEBI" id="CHEBI:78608"/>
        <dbReference type="EC" id="2.3.2.2"/>
    </reaction>
</comment>
<dbReference type="EC" id="2.3.2.2" evidence="3"/>
<evidence type="ECO:0000313" key="5">
    <source>
        <dbReference type="EMBL" id="CAK5278128.1"/>
    </source>
</evidence>
<comment type="catalytic activity">
    <reaction evidence="3">
        <text>an S-substituted glutathione + H2O = an S-substituted L-cysteinylglycine + L-glutamate</text>
        <dbReference type="Rhea" id="RHEA:59468"/>
        <dbReference type="ChEBI" id="CHEBI:15377"/>
        <dbReference type="ChEBI" id="CHEBI:29985"/>
        <dbReference type="ChEBI" id="CHEBI:90779"/>
        <dbReference type="ChEBI" id="CHEBI:143103"/>
        <dbReference type="EC" id="3.4.19.13"/>
    </reaction>
</comment>
<feature type="binding site" evidence="2">
    <location>
        <position position="99"/>
    </location>
    <ligand>
        <name>L-glutamate</name>
        <dbReference type="ChEBI" id="CHEBI:29985"/>
    </ligand>
</feature>
<dbReference type="Pfam" id="PF01019">
    <property type="entry name" value="G_glu_transpept"/>
    <property type="match status" value="1"/>
</dbReference>
<dbReference type="Gene3D" id="1.10.246.130">
    <property type="match status" value="1"/>
</dbReference>
<dbReference type="InterPro" id="IPR000101">
    <property type="entry name" value="GGT_peptidase"/>
</dbReference>
<comment type="catalytic activity">
    <reaction evidence="3">
        <text>glutathione + H2O = L-cysteinylglycine + L-glutamate</text>
        <dbReference type="Rhea" id="RHEA:28807"/>
        <dbReference type="ChEBI" id="CHEBI:15377"/>
        <dbReference type="ChEBI" id="CHEBI:29985"/>
        <dbReference type="ChEBI" id="CHEBI:57925"/>
        <dbReference type="ChEBI" id="CHEBI:61694"/>
        <dbReference type="EC" id="3.4.19.13"/>
    </reaction>
</comment>
<reference evidence="5" key="1">
    <citation type="submission" date="2023-11" db="EMBL/GenBank/DDBJ databases">
        <authorList>
            <person name="De Vega J J."/>
            <person name="De Vega J J."/>
        </authorList>
    </citation>
    <scope>NUCLEOTIDE SEQUENCE</scope>
</reference>
<gene>
    <name evidence="5" type="ORF">MYCIT1_LOCUS27409</name>
</gene>
<dbReference type="InterPro" id="IPR043138">
    <property type="entry name" value="GGT_lsub"/>
</dbReference>
<dbReference type="AlphaFoldDB" id="A0AAD2HLB5"/>
<organism evidence="5 6">
    <name type="scientific">Mycena citricolor</name>
    <dbReference type="NCBI Taxonomy" id="2018698"/>
    <lineage>
        <taxon>Eukaryota</taxon>
        <taxon>Fungi</taxon>
        <taxon>Dikarya</taxon>
        <taxon>Basidiomycota</taxon>
        <taxon>Agaricomycotina</taxon>
        <taxon>Agaricomycetes</taxon>
        <taxon>Agaricomycetidae</taxon>
        <taxon>Agaricales</taxon>
        <taxon>Marasmiineae</taxon>
        <taxon>Mycenaceae</taxon>
        <taxon>Mycena</taxon>
    </lineage>
</organism>
<dbReference type="Gene3D" id="3.60.20.40">
    <property type="match status" value="1"/>
</dbReference>
<name>A0AAD2HLB5_9AGAR</name>
<keyword evidence="6" id="KW-1185">Reference proteome</keyword>
<dbReference type="SUPFAM" id="SSF56235">
    <property type="entry name" value="N-terminal nucleophile aminohydrolases (Ntn hydrolases)"/>
    <property type="match status" value="1"/>
</dbReference>
<dbReference type="PANTHER" id="PTHR11686">
    <property type="entry name" value="GAMMA GLUTAMYL TRANSPEPTIDASE"/>
    <property type="match status" value="1"/>
</dbReference>
<accession>A0AAD2HLB5</accession>
<dbReference type="GO" id="GO:0103068">
    <property type="term" value="F:leukotriene C4 gamma-glutamyl transferase activity"/>
    <property type="evidence" value="ECO:0007669"/>
    <property type="project" value="UniProtKB-EC"/>
</dbReference>
<dbReference type="Proteomes" id="UP001295794">
    <property type="component" value="Unassembled WGS sequence"/>
</dbReference>
<feature type="signal peptide" evidence="4">
    <location>
        <begin position="1"/>
        <end position="20"/>
    </location>
</feature>
<dbReference type="GO" id="GO:0006751">
    <property type="term" value="P:glutathione catabolic process"/>
    <property type="evidence" value="ECO:0007669"/>
    <property type="project" value="UniProtKB-UniRule"/>
</dbReference>
<evidence type="ECO:0000256" key="3">
    <source>
        <dbReference type="RuleBase" id="RU368068"/>
    </source>
</evidence>
<dbReference type="GO" id="GO:0036374">
    <property type="term" value="F:glutathione hydrolase activity"/>
    <property type="evidence" value="ECO:0007669"/>
    <property type="project" value="UniProtKB-UniRule"/>
</dbReference>
<keyword evidence="3" id="KW-0012">Acyltransferase</keyword>
<evidence type="ECO:0000313" key="6">
    <source>
        <dbReference type="Proteomes" id="UP001295794"/>
    </source>
</evidence>
<dbReference type="GO" id="GO:0005886">
    <property type="term" value="C:plasma membrane"/>
    <property type="evidence" value="ECO:0007669"/>
    <property type="project" value="TreeGrafter"/>
</dbReference>
<comment type="caution">
    <text evidence="5">The sequence shown here is derived from an EMBL/GenBank/DDBJ whole genome shotgun (WGS) entry which is preliminary data.</text>
</comment>
<evidence type="ECO:0000256" key="2">
    <source>
        <dbReference type="PIRSR" id="PIRSR600101-2"/>
    </source>
</evidence>